<proteinExistence type="predicted"/>
<dbReference type="NCBIfam" id="TIGR02595">
    <property type="entry name" value="PEP_CTERM"/>
    <property type="match status" value="1"/>
</dbReference>
<keyword evidence="1" id="KW-0732">Signal</keyword>
<dbReference type="RefSeq" id="WP_160179344.1">
    <property type="nucleotide sequence ID" value="NZ_CP047656.1"/>
</dbReference>
<reference evidence="3 4" key="1">
    <citation type="submission" date="2019-12" db="EMBL/GenBank/DDBJ databases">
        <title>Genome sequencing and assembly of endphytes of Porphyra tenera.</title>
        <authorList>
            <person name="Park J.M."/>
            <person name="Shin R."/>
            <person name="Jo S.H."/>
        </authorList>
    </citation>
    <scope>NUCLEOTIDE SEQUENCE [LARGE SCALE GENOMIC DNA]</scope>
    <source>
        <strain evidence="3 4">GPM4</strain>
    </source>
</reference>
<dbReference type="KEGG" id="pmes:FX988_01858"/>
<name>A0A857JI61_9ALTE</name>
<evidence type="ECO:0000256" key="1">
    <source>
        <dbReference type="SAM" id="SignalP"/>
    </source>
</evidence>
<protein>
    <recommendedName>
        <fullName evidence="2">Ice-binding protein C-terminal domain-containing protein</fullName>
    </recommendedName>
</protein>
<accession>A0A857JI61</accession>
<feature type="signal peptide" evidence="1">
    <location>
        <begin position="1"/>
        <end position="28"/>
    </location>
</feature>
<evidence type="ECO:0000313" key="4">
    <source>
        <dbReference type="Proteomes" id="UP000464524"/>
    </source>
</evidence>
<evidence type="ECO:0000313" key="3">
    <source>
        <dbReference type="EMBL" id="QHJ11623.1"/>
    </source>
</evidence>
<dbReference type="EMBL" id="CP047656">
    <property type="protein sequence ID" value="QHJ11623.1"/>
    <property type="molecule type" value="Genomic_DNA"/>
</dbReference>
<dbReference type="AlphaFoldDB" id="A0A857JI61"/>
<keyword evidence="4" id="KW-1185">Reference proteome</keyword>
<feature type="chain" id="PRO_5032366287" description="Ice-binding protein C-terminal domain-containing protein" evidence="1">
    <location>
        <begin position="29"/>
        <end position="280"/>
    </location>
</feature>
<evidence type="ECO:0000259" key="2">
    <source>
        <dbReference type="Pfam" id="PF07589"/>
    </source>
</evidence>
<dbReference type="Proteomes" id="UP000464524">
    <property type="component" value="Chromosome"/>
</dbReference>
<gene>
    <name evidence="3" type="ORF">FX988_01858</name>
</gene>
<dbReference type="OrthoDB" id="8558695at2"/>
<feature type="domain" description="Ice-binding protein C-terminal" evidence="2">
    <location>
        <begin position="255"/>
        <end position="277"/>
    </location>
</feature>
<organism evidence="3 4">
    <name type="scientific">Paraglaciecola mesophila</name>
    <dbReference type="NCBI Taxonomy" id="197222"/>
    <lineage>
        <taxon>Bacteria</taxon>
        <taxon>Pseudomonadati</taxon>
        <taxon>Pseudomonadota</taxon>
        <taxon>Gammaproteobacteria</taxon>
        <taxon>Alteromonadales</taxon>
        <taxon>Alteromonadaceae</taxon>
        <taxon>Paraglaciecola</taxon>
    </lineage>
</organism>
<dbReference type="InterPro" id="IPR013424">
    <property type="entry name" value="Ice-binding_C"/>
</dbReference>
<sequence length="280" mass="29205">MKILKHNKKLAVFTATVIALAVSQSVSAAVVSFGGQVATDGSGKTSKKINADNTINALSDGFFVETFDKATAIDSLPLTPDESYNVAGASRGCAINSPLDVTASDSSVLNVRTGSVRNVAAAPAGDNTCYAYTTPSTVGVDSFVDIDYTNFLNSIGATVPSLAGSSVNYLGFYWGSVDTYNSFEFYSNDVLVGRITGDELLAELNGTAGDQVADSSNVYVNISFDASEAFNRLRVVSSGIAGEFDNIVVGLDKRDVPAPNSLAILGLGLLGLGMSKRFKK</sequence>
<dbReference type="Pfam" id="PF07589">
    <property type="entry name" value="PEP-CTERM"/>
    <property type="match status" value="1"/>
</dbReference>